<evidence type="ECO:0000313" key="1">
    <source>
        <dbReference type="EMBL" id="BBZ07995.1"/>
    </source>
</evidence>
<accession>A0A7I7VUB4</accession>
<evidence type="ECO:0000313" key="2">
    <source>
        <dbReference type="Proteomes" id="UP000467201"/>
    </source>
</evidence>
<protein>
    <submittedName>
        <fullName evidence="1">Uncharacterized protein</fullName>
    </submittedName>
</protein>
<proteinExistence type="predicted"/>
<gene>
    <name evidence="1" type="ORF">MDOR_21640</name>
</gene>
<name>A0A7I7VUB4_9MYCO</name>
<sequence>MTETAERRRWVVMCQAEPPDTPAFTAGARPADADRILGSGTLLGGATWWGRGAGAAEVPHGPHDWPRLALRGELRTYKRAHVDFYRDDVPRFCAGRPVCVSLPRVRLT</sequence>
<dbReference type="Proteomes" id="UP000467201">
    <property type="component" value="Chromosome"/>
</dbReference>
<organism evidence="1 2">
    <name type="scientific">Mycolicibacterium doricum</name>
    <dbReference type="NCBI Taxonomy" id="126673"/>
    <lineage>
        <taxon>Bacteria</taxon>
        <taxon>Bacillati</taxon>
        <taxon>Actinomycetota</taxon>
        <taxon>Actinomycetes</taxon>
        <taxon>Mycobacteriales</taxon>
        <taxon>Mycobacteriaceae</taxon>
        <taxon>Mycolicibacterium</taxon>
    </lineage>
</organism>
<dbReference type="KEGG" id="mdr:MDOR_21640"/>
<dbReference type="AlphaFoldDB" id="A0A7I7VUB4"/>
<reference evidence="1 2" key="1">
    <citation type="journal article" date="2019" name="Emerg. Microbes Infect.">
        <title>Comprehensive subspecies identification of 175 nontuberculous mycobacteria species based on 7547 genomic profiles.</title>
        <authorList>
            <person name="Matsumoto Y."/>
            <person name="Kinjo T."/>
            <person name="Motooka D."/>
            <person name="Nabeya D."/>
            <person name="Jung N."/>
            <person name="Uechi K."/>
            <person name="Horii T."/>
            <person name="Iida T."/>
            <person name="Fujita J."/>
            <person name="Nakamura S."/>
        </authorList>
    </citation>
    <scope>NUCLEOTIDE SEQUENCE [LARGE SCALE GENOMIC DNA]</scope>
    <source>
        <strain evidence="1 2">JCM 12405</strain>
    </source>
</reference>
<dbReference type="EMBL" id="AP022605">
    <property type="protein sequence ID" value="BBZ07995.1"/>
    <property type="molecule type" value="Genomic_DNA"/>
</dbReference>